<evidence type="ECO:0008006" key="3">
    <source>
        <dbReference type="Google" id="ProtNLM"/>
    </source>
</evidence>
<dbReference type="AlphaFoldDB" id="A0A0H2YGG4"/>
<dbReference type="EMBL" id="CP000305">
    <property type="protein sequence ID" value="ABG17908.1"/>
    <property type="molecule type" value="Genomic_DNA"/>
</dbReference>
<organism evidence="1 2">
    <name type="scientific">Yersinia pestis bv. Antiqua (strain Nepal516)</name>
    <dbReference type="NCBI Taxonomy" id="377628"/>
    <lineage>
        <taxon>Bacteria</taxon>
        <taxon>Pseudomonadati</taxon>
        <taxon>Pseudomonadota</taxon>
        <taxon>Gammaproteobacteria</taxon>
        <taxon>Enterobacterales</taxon>
        <taxon>Yersiniaceae</taxon>
        <taxon>Yersinia</taxon>
    </lineage>
</organism>
<dbReference type="Proteomes" id="UP000008936">
    <property type="component" value="Chromosome"/>
</dbReference>
<evidence type="ECO:0000313" key="1">
    <source>
        <dbReference type="EMBL" id="ABG17908.1"/>
    </source>
</evidence>
<dbReference type="KEGG" id="ypn:YPN_1578"/>
<dbReference type="HOGENOM" id="CLU_100248_0_0_6"/>
<sequence>MANNDITFIRPEHGAASPLWETVRDVCRGPDVVKRRRHKYLPKLDPTNNSEENNRRNDDYLRRAVFYAITGHTKNGLIGMAFRRDPTVTIVDKMEYLKTNANGAGISIYQQAQSVLESVLEVAREGLYVDYSADMKGAIILNYRAEDIINWRTERINGRDKLVLVVLRECVEEPDGYGFKDRIQYRELAMDGGRFVCRVWRNVGPKKSGVYVVDSEYYPVIQFGGAWDEIPFTFVGAQNNDP</sequence>
<dbReference type="RefSeq" id="WP_002228445.1">
    <property type="nucleotide sequence ID" value="NC_008149.1"/>
</dbReference>
<accession>A0A0H2YGG4</accession>
<name>A0A0H2YGG4_YERPN</name>
<gene>
    <name evidence="1" type="ordered locus">YPN_1578</name>
</gene>
<proteinExistence type="predicted"/>
<reference evidence="1 2" key="1">
    <citation type="journal article" date="2006" name="J. Bacteriol.">
        <title>Complete genome sequence of Yersinia pestis strains Antiqua and Nepal516: evidence of gene reduction in an emerging pathogen.</title>
        <authorList>
            <person name="Chain P.S."/>
            <person name="Hu P."/>
            <person name="Malfatti S.A."/>
            <person name="Radnedge L."/>
            <person name="Larimer F."/>
            <person name="Vergez L.M."/>
            <person name="Worsham P."/>
            <person name="Chu M.C."/>
            <person name="Andersen G.L."/>
        </authorList>
    </citation>
    <scope>NUCLEOTIDE SEQUENCE [LARGE SCALE GENOMIC DNA]</scope>
    <source>
        <strain evidence="1 2">Nepal516</strain>
    </source>
</reference>
<evidence type="ECO:0000313" key="2">
    <source>
        <dbReference type="Proteomes" id="UP000008936"/>
    </source>
</evidence>
<dbReference type="GeneID" id="57976558"/>
<protein>
    <recommendedName>
        <fullName evidence="3">Phage portal protein</fullName>
    </recommendedName>
</protein>